<proteinExistence type="predicted"/>
<gene>
    <name evidence="1" type="ORF">BWZ43_18705</name>
</gene>
<keyword evidence="2" id="KW-1185">Reference proteome</keyword>
<evidence type="ECO:0000313" key="1">
    <source>
        <dbReference type="EMBL" id="OOP66883.1"/>
    </source>
</evidence>
<dbReference type="Proteomes" id="UP000189761">
    <property type="component" value="Unassembled WGS sequence"/>
</dbReference>
<organism evidence="1 2">
    <name type="scientific">Heyndrickxia oleronia</name>
    <dbReference type="NCBI Taxonomy" id="38875"/>
    <lineage>
        <taxon>Bacteria</taxon>
        <taxon>Bacillati</taxon>
        <taxon>Bacillota</taxon>
        <taxon>Bacilli</taxon>
        <taxon>Bacillales</taxon>
        <taxon>Bacillaceae</taxon>
        <taxon>Heyndrickxia</taxon>
    </lineage>
</organism>
<dbReference type="AlphaFoldDB" id="A0A8E2I8L5"/>
<evidence type="ECO:0000313" key="2">
    <source>
        <dbReference type="Proteomes" id="UP000189761"/>
    </source>
</evidence>
<protein>
    <submittedName>
        <fullName evidence="1">Uncharacterized protein</fullName>
    </submittedName>
</protein>
<dbReference type="RefSeq" id="WP_078110926.1">
    <property type="nucleotide sequence ID" value="NZ_CP065424.1"/>
</dbReference>
<accession>A0A8E2I8L5</accession>
<sequence>MMTGESKEKQVIRTIQRDINIATAALLLTGQITIRGVFVTPQAFRLSLGGPITGTQRIEGVNKNKTATIFVDVIDIFISILLIKSSLAVEGVFIGSREFSLVVGGPITGLPLPEPSLSEIKEDYHLYKKVISDRFHLNKDLINTLKRNDKYGFNGSSNG</sequence>
<dbReference type="EMBL" id="MTLA01000253">
    <property type="protein sequence ID" value="OOP66883.1"/>
    <property type="molecule type" value="Genomic_DNA"/>
</dbReference>
<reference evidence="1 2" key="1">
    <citation type="submission" date="2017-01" db="EMBL/GenBank/DDBJ databases">
        <title>Draft genome sequence of Bacillus oleronius.</title>
        <authorList>
            <person name="Allam M."/>
        </authorList>
    </citation>
    <scope>NUCLEOTIDE SEQUENCE [LARGE SCALE GENOMIC DNA]</scope>
    <source>
        <strain evidence="1 2">DSM 9356</strain>
    </source>
</reference>
<comment type="caution">
    <text evidence="1">The sequence shown here is derived from an EMBL/GenBank/DDBJ whole genome shotgun (WGS) entry which is preliminary data.</text>
</comment>
<name>A0A8E2I8L5_9BACI</name>